<keyword evidence="1" id="KW-0378">Hydrolase</keyword>
<dbReference type="Pfam" id="PF00756">
    <property type="entry name" value="Esterase"/>
    <property type="match status" value="1"/>
</dbReference>
<dbReference type="Proteomes" id="UP000095431">
    <property type="component" value="Unassembled WGS sequence"/>
</dbReference>
<dbReference type="PANTHER" id="PTHR48098:SF1">
    <property type="entry name" value="DIACYLGLYCEROL ACYLTRANSFERASE_MYCOLYLTRANSFERASE AG85A"/>
    <property type="match status" value="1"/>
</dbReference>
<dbReference type="EMBL" id="WWVQ01000034">
    <property type="protein sequence ID" value="MZL34190.1"/>
    <property type="molecule type" value="Genomic_DNA"/>
</dbReference>
<dbReference type="InterPro" id="IPR000801">
    <property type="entry name" value="Esterase-like"/>
</dbReference>
<evidence type="ECO:0000313" key="6">
    <source>
        <dbReference type="Proteomes" id="UP000095712"/>
    </source>
</evidence>
<evidence type="ECO:0000313" key="8">
    <source>
        <dbReference type="Proteomes" id="UP000477285"/>
    </source>
</evidence>
<dbReference type="RefSeq" id="WP_025577894.1">
    <property type="nucleotide sequence ID" value="NZ_AP031426.1"/>
</dbReference>
<dbReference type="InterPro" id="IPR050583">
    <property type="entry name" value="Mycobacterial_A85_antigen"/>
</dbReference>
<dbReference type="EMBL" id="CYZN01000005">
    <property type="protein sequence ID" value="CUN75765.1"/>
    <property type="molecule type" value="Genomic_DNA"/>
</dbReference>
<accession>A0A173ZKR4</accession>
<dbReference type="Proteomes" id="UP000095712">
    <property type="component" value="Unassembled WGS sequence"/>
</dbReference>
<dbReference type="GeneID" id="75077085"/>
<organism evidence="1 5">
    <name type="scientific">Blautia wexlerae</name>
    <dbReference type="NCBI Taxonomy" id="418240"/>
    <lineage>
        <taxon>Bacteria</taxon>
        <taxon>Bacillati</taxon>
        <taxon>Bacillota</taxon>
        <taxon>Clostridia</taxon>
        <taxon>Lachnospirales</taxon>
        <taxon>Lachnospiraceae</taxon>
        <taxon>Blautia</taxon>
    </lineage>
</organism>
<reference evidence="3 8" key="2">
    <citation type="journal article" date="2019" name="Nat. Med.">
        <title>A library of human gut bacterial isolates paired with longitudinal multiomics data enables mechanistic microbiome research.</title>
        <authorList>
            <person name="Poyet M."/>
            <person name="Groussin M."/>
            <person name="Gibbons S.M."/>
            <person name="Avila-Pacheco J."/>
            <person name="Jiang X."/>
            <person name="Kearney S.M."/>
            <person name="Perrotta A.R."/>
            <person name="Berdy B."/>
            <person name="Zhao S."/>
            <person name="Lieberman T.D."/>
            <person name="Swanson P.K."/>
            <person name="Smith M."/>
            <person name="Roesemann S."/>
            <person name="Alexander J.E."/>
            <person name="Rich S.A."/>
            <person name="Livny J."/>
            <person name="Vlamakis H."/>
            <person name="Clish C."/>
            <person name="Bullock K."/>
            <person name="Deik A."/>
            <person name="Scott J."/>
            <person name="Pierce K.A."/>
            <person name="Xavier R.J."/>
            <person name="Alm E.J."/>
        </authorList>
    </citation>
    <scope>NUCLEOTIDE SEQUENCE [LARGE SCALE GENOMIC DNA]</scope>
    <source>
        <strain evidence="3 8">BIOML-A1</strain>
    </source>
</reference>
<reference evidence="5 6" key="1">
    <citation type="submission" date="2015-09" db="EMBL/GenBank/DDBJ databases">
        <authorList>
            <consortium name="Pathogen Informatics"/>
        </authorList>
    </citation>
    <scope>NUCLEOTIDE SEQUENCE [LARGE SCALE GENOMIC DNA]</scope>
    <source>
        <strain evidence="1 5">2789STDY5834863</strain>
        <strain evidence="2 6">2789STDY5834911</strain>
    </source>
</reference>
<dbReference type="InterPro" id="IPR029058">
    <property type="entry name" value="AB_hydrolase_fold"/>
</dbReference>
<evidence type="ECO:0000313" key="1">
    <source>
        <dbReference type="EMBL" id="CUN75765.1"/>
    </source>
</evidence>
<dbReference type="GO" id="GO:0016747">
    <property type="term" value="F:acyltransferase activity, transferring groups other than amino-acyl groups"/>
    <property type="evidence" value="ECO:0007669"/>
    <property type="project" value="TreeGrafter"/>
</dbReference>
<evidence type="ECO:0000313" key="5">
    <source>
        <dbReference type="Proteomes" id="UP000095431"/>
    </source>
</evidence>
<name>A0A173ZKR4_9FIRM</name>
<evidence type="ECO:0000313" key="4">
    <source>
        <dbReference type="EMBL" id="VUX64365.1"/>
    </source>
</evidence>
<keyword evidence="7" id="KW-1185">Reference proteome</keyword>
<dbReference type="Proteomes" id="UP000366766">
    <property type="component" value="Unassembled WGS sequence"/>
</dbReference>
<evidence type="ECO:0000313" key="7">
    <source>
        <dbReference type="Proteomes" id="UP000366766"/>
    </source>
</evidence>
<dbReference type="OrthoDB" id="9803578at2"/>
<dbReference type="EC" id="3.1.2.12" evidence="1 4"/>
<dbReference type="GO" id="GO:0018738">
    <property type="term" value="F:S-formylglutathione hydrolase activity"/>
    <property type="evidence" value="ECO:0007669"/>
    <property type="project" value="UniProtKB-EC"/>
</dbReference>
<evidence type="ECO:0000313" key="3">
    <source>
        <dbReference type="EMBL" id="MZL34190.1"/>
    </source>
</evidence>
<reference evidence="4 7" key="3">
    <citation type="submission" date="2019-07" db="EMBL/GenBank/DDBJ databases">
        <authorList>
            <person name="Chang H.-W."/>
            <person name="Raman A."/>
            <person name="Venkatesh S."/>
            <person name="Gehrig J."/>
        </authorList>
    </citation>
    <scope>NUCLEOTIDE SEQUENCE [LARGE SCALE GENOMIC DNA]</scope>
    <source>
        <strain evidence="4">Blautia_wexlerae_LFYP_14</strain>
    </source>
</reference>
<gene>
    <name evidence="1" type="primary">frmB</name>
    <name evidence="4" type="ORF">BWLFYP14_01366</name>
    <name evidence="1" type="ORF">ERS852478_01001</name>
    <name evidence="2" type="ORF">ERS852523_01215</name>
    <name evidence="3" type="ORF">GT728_13490</name>
</gene>
<evidence type="ECO:0000313" key="2">
    <source>
        <dbReference type="EMBL" id="CUP30923.1"/>
    </source>
</evidence>
<dbReference type="PANTHER" id="PTHR48098">
    <property type="entry name" value="ENTEROCHELIN ESTERASE-RELATED"/>
    <property type="match status" value="1"/>
</dbReference>
<protein>
    <submittedName>
        <fullName evidence="3">Acetylesterase</fullName>
    </submittedName>
    <submittedName>
        <fullName evidence="1 4">S-formylglutathione hydrolase FrmB</fullName>
        <ecNumber evidence="1 4">3.1.2.12</ecNumber>
    </submittedName>
</protein>
<proteinExistence type="predicted"/>
<dbReference type="Gene3D" id="3.40.50.1820">
    <property type="entry name" value="alpha/beta hydrolase"/>
    <property type="match status" value="1"/>
</dbReference>
<dbReference type="EMBL" id="CABHOF010000032">
    <property type="protein sequence ID" value="VUX64365.1"/>
    <property type="molecule type" value="Genomic_DNA"/>
</dbReference>
<dbReference type="EMBL" id="CZAW01000009">
    <property type="protein sequence ID" value="CUP30923.1"/>
    <property type="molecule type" value="Genomic_DNA"/>
</dbReference>
<dbReference type="AlphaFoldDB" id="A0A173ZKR4"/>
<sequence length="278" mass="31876">MALMEVNFFSKALMRPVTMNVILPVDKVFFGEETEEENKPFKTLYLLHGVMGNYTDWVTGTCIKRWAEEKNLAVVMPSGANMFYMDHPNANENYSEFIGKELVKITRRMFPLSHKKEDTFIAGLSMGGYGAIRNGLKYHDTFGYIAGLSSAMILEKMRTADDSSPMFFEKKSFLENVFGDLSRIKDCEINPEWIAENMKKDGIPFPHMYLACGLDDPLLPPNRKFRDTMQKLGVDVTYEEGPGAHEWDFWNRYIKRVLDWLPLDKDSKEGMNSGNVGL</sequence>
<dbReference type="Proteomes" id="UP000477285">
    <property type="component" value="Unassembled WGS sequence"/>
</dbReference>
<dbReference type="eggNOG" id="COG0627">
    <property type="taxonomic scope" value="Bacteria"/>
</dbReference>
<dbReference type="SUPFAM" id="SSF53474">
    <property type="entry name" value="alpha/beta-Hydrolases"/>
    <property type="match status" value="1"/>
</dbReference>